<dbReference type="RefSeq" id="XP_043049101.1">
    <property type="nucleotide sequence ID" value="XM_043191458.1"/>
</dbReference>
<protein>
    <submittedName>
        <fullName evidence="2">Splicing factor</fullName>
    </submittedName>
</protein>
<comment type="similarity">
    <text evidence="1">Belongs to the Luc7 family.</text>
</comment>
<dbReference type="GO" id="GO:0003729">
    <property type="term" value="F:mRNA binding"/>
    <property type="evidence" value="ECO:0007669"/>
    <property type="project" value="InterPro"/>
</dbReference>
<dbReference type="GO" id="GO:0005685">
    <property type="term" value="C:U1 snRNP"/>
    <property type="evidence" value="ECO:0007669"/>
    <property type="project" value="InterPro"/>
</dbReference>
<gene>
    <name evidence="2" type="primary">LUC7</name>
    <name evidence="2" type="ORF">KQ657_000622</name>
</gene>
<dbReference type="Proteomes" id="UP000790833">
    <property type="component" value="Unassembled WGS sequence"/>
</dbReference>
<dbReference type="InterPro" id="IPR004882">
    <property type="entry name" value="Luc7-rel"/>
</dbReference>
<accession>A0A9P7V9Z0</accession>
<sequence length="244" mass="28572">MSYTAAEEQRKRLEQLMGKEALIYTSVRRKDPEMTSHRVCKAFLVGSCPYDMFTGTKQDLGKCPQLHLEKHKLEYEYRTKQLGESFPEFEREYYMVLSKFINELDKTLEVAQKRLEHTPEEKEKIIQVTKELDQLDTLIGLITKELEYLMNVNEPLKTLKEAQKLEQVLKQREKVAETARGIVENIGQTSQQKLQVCEGCGAYLSRLDSDRRLADHFVGKIHLAYVSMRQTYDELNHKYKRMGV</sequence>
<comment type="caution">
    <text evidence="2">The sequence shown here is derived from an EMBL/GenBank/DDBJ whole genome shotgun (WGS) entry which is preliminary data.</text>
</comment>
<organism evidence="2 3">
    <name type="scientific">Scheffersomyces spartinae</name>
    <dbReference type="NCBI Taxonomy" id="45513"/>
    <lineage>
        <taxon>Eukaryota</taxon>
        <taxon>Fungi</taxon>
        <taxon>Dikarya</taxon>
        <taxon>Ascomycota</taxon>
        <taxon>Saccharomycotina</taxon>
        <taxon>Pichiomycetes</taxon>
        <taxon>Debaryomycetaceae</taxon>
        <taxon>Scheffersomyces</taxon>
    </lineage>
</organism>
<evidence type="ECO:0000256" key="1">
    <source>
        <dbReference type="ARBA" id="ARBA00005655"/>
    </source>
</evidence>
<evidence type="ECO:0000313" key="3">
    <source>
        <dbReference type="Proteomes" id="UP000790833"/>
    </source>
</evidence>
<dbReference type="AlphaFoldDB" id="A0A9P7V9Z0"/>
<name>A0A9P7V9Z0_9ASCO</name>
<proteinExistence type="inferred from homology"/>
<dbReference type="PANTHER" id="PTHR12375">
    <property type="entry name" value="RNA-BINDING PROTEIN LUC7-RELATED"/>
    <property type="match status" value="1"/>
</dbReference>
<dbReference type="Pfam" id="PF03194">
    <property type="entry name" value="LUC7"/>
    <property type="match status" value="1"/>
</dbReference>
<dbReference type="OrthoDB" id="153872at2759"/>
<keyword evidence="3" id="KW-1185">Reference proteome</keyword>
<dbReference type="GO" id="GO:0006376">
    <property type="term" value="P:mRNA splice site recognition"/>
    <property type="evidence" value="ECO:0007669"/>
    <property type="project" value="InterPro"/>
</dbReference>
<dbReference type="EMBL" id="JAHMUF010000011">
    <property type="protein sequence ID" value="KAG7193553.1"/>
    <property type="molecule type" value="Genomic_DNA"/>
</dbReference>
<dbReference type="GeneID" id="66113996"/>
<reference evidence="2" key="1">
    <citation type="submission" date="2021-03" db="EMBL/GenBank/DDBJ databases">
        <authorList>
            <person name="Palmer J.M."/>
        </authorList>
    </citation>
    <scope>NUCLEOTIDE SEQUENCE</scope>
    <source>
        <strain evidence="2">ARV_011</strain>
    </source>
</reference>
<evidence type="ECO:0000313" key="2">
    <source>
        <dbReference type="EMBL" id="KAG7193553.1"/>
    </source>
</evidence>